<dbReference type="EMBL" id="JBFXLU010000232">
    <property type="protein sequence ID" value="KAL2833981.1"/>
    <property type="molecule type" value="Genomic_DNA"/>
</dbReference>
<keyword evidence="2" id="KW-1185">Reference proteome</keyword>
<evidence type="ECO:0000313" key="2">
    <source>
        <dbReference type="Proteomes" id="UP001610446"/>
    </source>
</evidence>
<accession>A0ABR4J243</accession>
<gene>
    <name evidence="1" type="ORF">BJY01DRAFT_224763</name>
</gene>
<organism evidence="1 2">
    <name type="scientific">Aspergillus pseudoustus</name>
    <dbReference type="NCBI Taxonomy" id="1810923"/>
    <lineage>
        <taxon>Eukaryota</taxon>
        <taxon>Fungi</taxon>
        <taxon>Dikarya</taxon>
        <taxon>Ascomycota</taxon>
        <taxon>Pezizomycotina</taxon>
        <taxon>Eurotiomycetes</taxon>
        <taxon>Eurotiomycetidae</taxon>
        <taxon>Eurotiales</taxon>
        <taxon>Aspergillaceae</taxon>
        <taxon>Aspergillus</taxon>
        <taxon>Aspergillus subgen. Nidulantes</taxon>
    </lineage>
</organism>
<comment type="caution">
    <text evidence="1">The sequence shown here is derived from an EMBL/GenBank/DDBJ whole genome shotgun (WGS) entry which is preliminary data.</text>
</comment>
<evidence type="ECO:0000313" key="1">
    <source>
        <dbReference type="EMBL" id="KAL2833981.1"/>
    </source>
</evidence>
<protein>
    <recommendedName>
        <fullName evidence="3">F-box domain-containing protein</fullName>
    </recommendedName>
</protein>
<name>A0ABR4J243_9EURO</name>
<evidence type="ECO:0008006" key="3">
    <source>
        <dbReference type="Google" id="ProtNLM"/>
    </source>
</evidence>
<dbReference type="Proteomes" id="UP001610446">
    <property type="component" value="Unassembled WGS sequence"/>
</dbReference>
<proteinExistence type="predicted"/>
<reference evidence="1 2" key="1">
    <citation type="submission" date="2024-07" db="EMBL/GenBank/DDBJ databases">
        <title>Section-level genome sequencing and comparative genomics of Aspergillus sections Usti and Cavernicolus.</title>
        <authorList>
            <consortium name="Lawrence Berkeley National Laboratory"/>
            <person name="Nybo J.L."/>
            <person name="Vesth T.C."/>
            <person name="Theobald S."/>
            <person name="Frisvad J.C."/>
            <person name="Larsen T.O."/>
            <person name="Kjaerboelling I."/>
            <person name="Rothschild-Mancinelli K."/>
            <person name="Lyhne E.K."/>
            <person name="Kogle M.E."/>
            <person name="Barry K."/>
            <person name="Clum A."/>
            <person name="Na H."/>
            <person name="Ledsgaard L."/>
            <person name="Lin J."/>
            <person name="Lipzen A."/>
            <person name="Kuo A."/>
            <person name="Riley R."/>
            <person name="Mondo S."/>
            <person name="Labutti K."/>
            <person name="Haridas S."/>
            <person name="Pangalinan J."/>
            <person name="Salamov A.A."/>
            <person name="Simmons B.A."/>
            <person name="Magnuson J.K."/>
            <person name="Chen J."/>
            <person name="Drula E."/>
            <person name="Henrissat B."/>
            <person name="Wiebenga A."/>
            <person name="Lubbers R.J."/>
            <person name="Gomes A.C."/>
            <person name="Makela M.R."/>
            <person name="Stajich J."/>
            <person name="Grigoriev I.V."/>
            <person name="Mortensen U.H."/>
            <person name="De Vries R.P."/>
            <person name="Baker S.E."/>
            <person name="Andersen M.R."/>
        </authorList>
    </citation>
    <scope>NUCLEOTIDE SEQUENCE [LARGE SCALE GENOMIC DNA]</scope>
    <source>
        <strain evidence="1 2">CBS 123904</strain>
    </source>
</reference>
<sequence>MDTQNGLLAILAVHECAAEVLACLPRADLKSLRLTCKEMDELATSSVSPLFRRAYISAFRHDLEVLQAIAVHPRLSRCVRELVWDSTLQPRREQYYDESVAQDDASAYILDGYSRNLNQGKDFELLLDVLPRFPRLQGVILTVLMSYWIPQQHGRNRVYLPVAEVRTELSSLESPKYSSPAMRAWENRRLDYVLKHHQFPRAGPRDIPDDEVLLRLERHAAHQPDAEPMDFTVLATSSHRAPILMLAALRARNIRLASFVIDVPAVEKRHRTVSKSDLRGIYLQIIPGRPLTLGMTWFVDIFHSVRRLRLSLGTVDGRFQSALEGATGLEILELTLHQMGWMDLSKLLPALRLKRLTLQNFELEKRQVETILIPWCFEVGLQTLQLAECRFFRVEGMTETELFIEFVNKDTSIPLSASEDVPLPAPEDAYYFDSDSHYDSEVEEPSAAAFLGLDFDSDLDSDSDPEFFPSTPEMLSRHSDAPFCDDSYPEFVDEMAKVYWLYYHEESEEEFEEHSDTASISDEVPMPRLKVDQARLLDIVTGERVELVYEAATWGYRGSSLRVWIDEFKVHTQVFQGAGSA</sequence>